<evidence type="ECO:0000313" key="6">
    <source>
        <dbReference type="Proteomes" id="UP000184386"/>
    </source>
</evidence>
<dbReference type="PRINTS" id="PR00038">
    <property type="entry name" value="HTHLUXR"/>
</dbReference>
<evidence type="ECO:0000256" key="1">
    <source>
        <dbReference type="ARBA" id="ARBA00023015"/>
    </source>
</evidence>
<organism evidence="5 6">
    <name type="scientific">Anaerocolumna jejuensis DSM 15929</name>
    <dbReference type="NCBI Taxonomy" id="1121322"/>
    <lineage>
        <taxon>Bacteria</taxon>
        <taxon>Bacillati</taxon>
        <taxon>Bacillota</taxon>
        <taxon>Clostridia</taxon>
        <taxon>Lachnospirales</taxon>
        <taxon>Lachnospiraceae</taxon>
        <taxon>Anaerocolumna</taxon>
    </lineage>
</organism>
<accession>A0A1M7CS63</accession>
<dbReference type="InterPro" id="IPR003593">
    <property type="entry name" value="AAA+_ATPase"/>
</dbReference>
<dbReference type="SUPFAM" id="SSF52540">
    <property type="entry name" value="P-loop containing nucleoside triphosphate hydrolases"/>
    <property type="match status" value="1"/>
</dbReference>
<dbReference type="InterPro" id="IPR059106">
    <property type="entry name" value="WHD_MalT"/>
</dbReference>
<name>A0A1M7CS63_9FIRM</name>
<evidence type="ECO:0000259" key="4">
    <source>
        <dbReference type="PROSITE" id="PS50043"/>
    </source>
</evidence>
<dbReference type="InterPro" id="IPR016032">
    <property type="entry name" value="Sig_transdc_resp-reg_C-effctor"/>
</dbReference>
<dbReference type="SMART" id="SM00028">
    <property type="entry name" value="TPR"/>
    <property type="match status" value="4"/>
</dbReference>
<dbReference type="PANTHER" id="PTHR44688:SF16">
    <property type="entry name" value="DNA-BINDING TRANSCRIPTIONAL ACTIVATOR DEVR_DOSR"/>
    <property type="match status" value="1"/>
</dbReference>
<dbReference type="Pfam" id="PF25873">
    <property type="entry name" value="WHD_MalT"/>
    <property type="match status" value="1"/>
</dbReference>
<feature type="domain" description="HTH luxR-type" evidence="4">
    <location>
        <begin position="803"/>
        <end position="868"/>
    </location>
</feature>
<dbReference type="Pfam" id="PF00196">
    <property type="entry name" value="GerE"/>
    <property type="match status" value="1"/>
</dbReference>
<dbReference type="InterPro" id="IPR011990">
    <property type="entry name" value="TPR-like_helical_dom_sf"/>
</dbReference>
<dbReference type="InterPro" id="IPR019734">
    <property type="entry name" value="TPR_rpt"/>
</dbReference>
<dbReference type="CDD" id="cd06170">
    <property type="entry name" value="LuxR_C_like"/>
    <property type="match status" value="1"/>
</dbReference>
<dbReference type="SUPFAM" id="SSF46894">
    <property type="entry name" value="C-terminal effector domain of the bipartite response regulators"/>
    <property type="match status" value="1"/>
</dbReference>
<dbReference type="InterPro" id="IPR027417">
    <property type="entry name" value="P-loop_NTPase"/>
</dbReference>
<dbReference type="PROSITE" id="PS50043">
    <property type="entry name" value="HTH_LUXR_2"/>
    <property type="match status" value="1"/>
</dbReference>
<dbReference type="GO" id="GO:0006355">
    <property type="term" value="P:regulation of DNA-templated transcription"/>
    <property type="evidence" value="ECO:0007669"/>
    <property type="project" value="InterPro"/>
</dbReference>
<dbReference type="EMBL" id="FRAC01000045">
    <property type="protein sequence ID" value="SHL69689.1"/>
    <property type="molecule type" value="Genomic_DNA"/>
</dbReference>
<gene>
    <name evidence="5" type="ORF">SAMN02745136_05497</name>
</gene>
<dbReference type="SUPFAM" id="SSF48452">
    <property type="entry name" value="TPR-like"/>
    <property type="match status" value="1"/>
</dbReference>
<evidence type="ECO:0000313" key="5">
    <source>
        <dbReference type="EMBL" id="SHL69689.1"/>
    </source>
</evidence>
<dbReference type="GO" id="GO:0003677">
    <property type="term" value="F:DNA binding"/>
    <property type="evidence" value="ECO:0007669"/>
    <property type="project" value="UniProtKB-KW"/>
</dbReference>
<dbReference type="SMART" id="SM00382">
    <property type="entry name" value="AAA"/>
    <property type="match status" value="1"/>
</dbReference>
<keyword evidence="6" id="KW-1185">Reference proteome</keyword>
<dbReference type="AlphaFoldDB" id="A0A1M7CS63"/>
<dbReference type="Gene3D" id="1.25.40.10">
    <property type="entry name" value="Tetratricopeptide repeat domain"/>
    <property type="match status" value="1"/>
</dbReference>
<dbReference type="InterPro" id="IPR036388">
    <property type="entry name" value="WH-like_DNA-bd_sf"/>
</dbReference>
<dbReference type="SMART" id="SM00421">
    <property type="entry name" value="HTH_LUXR"/>
    <property type="match status" value="1"/>
</dbReference>
<evidence type="ECO:0000256" key="3">
    <source>
        <dbReference type="ARBA" id="ARBA00023163"/>
    </source>
</evidence>
<dbReference type="InterPro" id="IPR000792">
    <property type="entry name" value="Tscrpt_reg_LuxR_C"/>
</dbReference>
<dbReference type="STRING" id="1121322.SAMN02745136_05497"/>
<reference evidence="5 6" key="1">
    <citation type="submission" date="2016-11" db="EMBL/GenBank/DDBJ databases">
        <authorList>
            <person name="Jaros S."/>
            <person name="Januszkiewicz K."/>
            <person name="Wedrychowicz H."/>
        </authorList>
    </citation>
    <scope>NUCLEOTIDE SEQUENCE [LARGE SCALE GENOMIC DNA]</scope>
    <source>
        <strain evidence="5 6">DSM 15929</strain>
    </source>
</reference>
<keyword evidence="1" id="KW-0805">Transcription regulation</keyword>
<keyword evidence="3" id="KW-0804">Transcription</keyword>
<dbReference type="PANTHER" id="PTHR44688">
    <property type="entry name" value="DNA-BINDING TRANSCRIPTIONAL ACTIVATOR DEVR_DOSR"/>
    <property type="match status" value="1"/>
</dbReference>
<dbReference type="PROSITE" id="PS00622">
    <property type="entry name" value="HTH_LUXR_1"/>
    <property type="match status" value="1"/>
</dbReference>
<sequence>MRFSSDTLLLSTKLKIPAPRKNYILRRALFEKLSACKDMGVVFISGGAGTGKTTLLTSFIRETGLKNVCWVSMDSSNANVYSFWLYFTAAVNAYWEEDESLLEMMRANTDASHMEGLLIALINRLCSEEDCYMVLDDVQYVKDEVLIRTFEFFLKAMPPNFHLFLLSREEPPIYLGPLAMSGRLLFIDGKQMQLSFVEGMSFLRDTLKLTGSDRELEELNRYAEGWIGGLQLSVAAGQYSGQLLRAGGGIAVNYLTREVFETLTEADRVFLIKTSFLSYFDAPICMKLFEGFTESEFEQTVEGLIRKNLFIICIDERNNVYRYHNILSEYLAEQFKKIPEREKRDLCKKAADIFLERGDLEEAMNEYYAAKDYDAVLSMARTMEGRIESWNCLDKVPLEKLMEDADLAAQCFMYNLGNMNMDRCQDIFEKFREYYGDSDIFHIVQFAEVYISHSDCILPEYHALTSEQIDCLPFGQGAKAMILVENSAALVEKMEYEEAESTAKKAIQISEGINVFVEFFAYTQLAQVYEEVGRMNDSLACYGKAMEMFYHPSMMSGVGTSYYFGLVGVYMRRMELEKSEETLEAARLLMDSYHIRIEVAEVTLVFHEAEQKFLTGDIKGGSEKAYGILRQYPSLSRLTMARLIYELDCAGNLPEAMAGEFLEELETALNYKEQPFMRLLRARLLYKQGETEEALRETEEIMKFSRLHTNKLRLVEAGVLKIFMLTGSMDKNLRHRDISNLLKEAIHYAWEDRILMPFYMDREVLIPLLKELYEKENGKGAMPPAEINFLKDVLTACKGRAILSKESELLSERESEVLAELARGITNREIAEKLCISQATVKTHVLSIFNKLGVSSRMMAVEAGRKKGLLRT</sequence>
<proteinExistence type="predicted"/>
<keyword evidence="2" id="KW-0238">DNA-binding</keyword>
<protein>
    <submittedName>
        <fullName evidence="5">LuxR family transcriptional regulator, maltose regulon positive regulatory protein</fullName>
    </submittedName>
</protein>
<dbReference type="Gene3D" id="1.10.10.10">
    <property type="entry name" value="Winged helix-like DNA-binding domain superfamily/Winged helix DNA-binding domain"/>
    <property type="match status" value="1"/>
</dbReference>
<dbReference type="RefSeq" id="WP_073280387.1">
    <property type="nucleotide sequence ID" value="NZ_FRAC01000045.1"/>
</dbReference>
<dbReference type="Proteomes" id="UP000184386">
    <property type="component" value="Unassembled WGS sequence"/>
</dbReference>
<dbReference type="Gene3D" id="3.40.50.300">
    <property type="entry name" value="P-loop containing nucleotide triphosphate hydrolases"/>
    <property type="match status" value="1"/>
</dbReference>
<evidence type="ECO:0000256" key="2">
    <source>
        <dbReference type="ARBA" id="ARBA00023125"/>
    </source>
</evidence>